<dbReference type="Proteomes" id="UP000535838">
    <property type="component" value="Unassembled WGS sequence"/>
</dbReference>
<evidence type="ECO:0000259" key="4">
    <source>
        <dbReference type="PROSITE" id="PS01124"/>
    </source>
</evidence>
<keyword evidence="3" id="KW-0804">Transcription</keyword>
<evidence type="ECO:0000313" key="6">
    <source>
        <dbReference type="Proteomes" id="UP000535838"/>
    </source>
</evidence>
<keyword evidence="1" id="KW-0805">Transcription regulation</keyword>
<dbReference type="GO" id="GO:0003700">
    <property type="term" value="F:DNA-binding transcription factor activity"/>
    <property type="evidence" value="ECO:0007669"/>
    <property type="project" value="InterPro"/>
</dbReference>
<dbReference type="Gene3D" id="1.10.10.60">
    <property type="entry name" value="Homeodomain-like"/>
    <property type="match status" value="1"/>
</dbReference>
<keyword evidence="2" id="KW-0238">DNA-binding</keyword>
<name>A0A841SU35_9BACL</name>
<organism evidence="5 6">
    <name type="scientific">Cohnella thailandensis</name>
    <dbReference type="NCBI Taxonomy" id="557557"/>
    <lineage>
        <taxon>Bacteria</taxon>
        <taxon>Bacillati</taxon>
        <taxon>Bacillota</taxon>
        <taxon>Bacilli</taxon>
        <taxon>Bacillales</taxon>
        <taxon>Paenibacillaceae</taxon>
        <taxon>Cohnella</taxon>
    </lineage>
</organism>
<comment type="caution">
    <text evidence="5">The sequence shown here is derived from an EMBL/GenBank/DDBJ whole genome shotgun (WGS) entry which is preliminary data.</text>
</comment>
<dbReference type="AlphaFoldDB" id="A0A841SU35"/>
<proteinExistence type="predicted"/>
<evidence type="ECO:0000313" key="5">
    <source>
        <dbReference type="EMBL" id="MBB6635833.1"/>
    </source>
</evidence>
<dbReference type="InterPro" id="IPR046532">
    <property type="entry name" value="DUF6597"/>
</dbReference>
<dbReference type="PANTHER" id="PTHR46796">
    <property type="entry name" value="HTH-TYPE TRANSCRIPTIONAL ACTIVATOR RHAS-RELATED"/>
    <property type="match status" value="1"/>
</dbReference>
<dbReference type="Pfam" id="PF12833">
    <property type="entry name" value="HTH_18"/>
    <property type="match status" value="1"/>
</dbReference>
<evidence type="ECO:0000256" key="1">
    <source>
        <dbReference type="ARBA" id="ARBA00023015"/>
    </source>
</evidence>
<keyword evidence="6" id="KW-1185">Reference proteome</keyword>
<reference evidence="5 6" key="1">
    <citation type="submission" date="2020-08" db="EMBL/GenBank/DDBJ databases">
        <title>Cohnella phylogeny.</title>
        <authorList>
            <person name="Dunlap C."/>
        </authorList>
    </citation>
    <scope>NUCLEOTIDE SEQUENCE [LARGE SCALE GENOMIC DNA]</scope>
    <source>
        <strain evidence="5 6">DSM 25241</strain>
    </source>
</reference>
<dbReference type="RefSeq" id="WP_185121063.1">
    <property type="nucleotide sequence ID" value="NZ_JACJVQ010000014.1"/>
</dbReference>
<dbReference type="PROSITE" id="PS01124">
    <property type="entry name" value="HTH_ARAC_FAMILY_2"/>
    <property type="match status" value="1"/>
</dbReference>
<dbReference type="SUPFAM" id="SSF46689">
    <property type="entry name" value="Homeodomain-like"/>
    <property type="match status" value="1"/>
</dbReference>
<dbReference type="SMART" id="SM00342">
    <property type="entry name" value="HTH_ARAC"/>
    <property type="match status" value="1"/>
</dbReference>
<accession>A0A841SU35</accession>
<sequence length="270" mass="30489">MGNYFPVQPPLVQRKSEDSRYRYREFRPGELLAPCIACYWTLDFEPDGGLSKLHRIVPDGCVDIIIDRKASSFGKAAFVTGLMTAYETMDLTSRHSLIGIRFYADKARSFLRFPAAEFGGYRAFLEDIWGTEAASFAEQVQSAPNSAEAIRRMEATLIRQLPPGSDASGSPLHSAMEHLYASRGSMTVRELAEKLSYSERNVRRIFRGELGVGPKEMLDIVRFQSALRGMRASPATPLTDAAFRYGYCDQPHFIRSFKRYYGLSPHQVFL</sequence>
<dbReference type="Pfam" id="PF20240">
    <property type="entry name" value="DUF6597"/>
    <property type="match status" value="1"/>
</dbReference>
<evidence type="ECO:0000256" key="3">
    <source>
        <dbReference type="ARBA" id="ARBA00023163"/>
    </source>
</evidence>
<feature type="domain" description="HTH araC/xylS-type" evidence="4">
    <location>
        <begin position="170"/>
        <end position="270"/>
    </location>
</feature>
<gene>
    <name evidence="5" type="ORF">H7B67_17065</name>
</gene>
<dbReference type="InterPro" id="IPR018060">
    <property type="entry name" value="HTH_AraC"/>
</dbReference>
<dbReference type="InterPro" id="IPR009057">
    <property type="entry name" value="Homeodomain-like_sf"/>
</dbReference>
<dbReference type="EMBL" id="JACJVQ010000014">
    <property type="protein sequence ID" value="MBB6635833.1"/>
    <property type="molecule type" value="Genomic_DNA"/>
</dbReference>
<evidence type="ECO:0000256" key="2">
    <source>
        <dbReference type="ARBA" id="ARBA00023125"/>
    </source>
</evidence>
<protein>
    <submittedName>
        <fullName evidence="5">Helix-turn-helix transcriptional regulator</fullName>
    </submittedName>
</protein>
<dbReference type="GO" id="GO:0043565">
    <property type="term" value="F:sequence-specific DNA binding"/>
    <property type="evidence" value="ECO:0007669"/>
    <property type="project" value="InterPro"/>
</dbReference>
<dbReference type="InterPro" id="IPR050204">
    <property type="entry name" value="AraC_XylS_family_regulators"/>
</dbReference>